<sequence length="118" mass="13195">MRAAVLTWVLVGLFFVQEASSKCPDIKRRQQDTNCNYFCRNQAGDGWDEGFLLDGETCNYLAVNDGVCREGKCYKARVPSPTEPSHPVDHPDEPPNTCGSAASKKEEKEVLHMESQED</sequence>
<keyword evidence="2" id="KW-0964">Secreted</keyword>
<dbReference type="Pfam" id="PF07771">
    <property type="entry name" value="TSGP1"/>
    <property type="match status" value="1"/>
</dbReference>
<keyword evidence="4" id="KW-0732">Signal</keyword>
<organism evidence="5">
    <name type="scientific">Ixodes ricinus</name>
    <name type="common">Common tick</name>
    <name type="synonym">Acarus ricinus</name>
    <dbReference type="NCBI Taxonomy" id="34613"/>
    <lineage>
        <taxon>Eukaryota</taxon>
        <taxon>Metazoa</taxon>
        <taxon>Ecdysozoa</taxon>
        <taxon>Arthropoda</taxon>
        <taxon>Chelicerata</taxon>
        <taxon>Arachnida</taxon>
        <taxon>Acari</taxon>
        <taxon>Parasitiformes</taxon>
        <taxon>Ixodida</taxon>
        <taxon>Ixodoidea</taxon>
        <taxon>Ixodidae</taxon>
        <taxon>Ixodinae</taxon>
        <taxon>Ixodes</taxon>
    </lineage>
</organism>
<reference evidence="5" key="1">
    <citation type="submission" date="2012-12" db="EMBL/GenBank/DDBJ databases">
        <title>Identification and characterization of a phenylalanine ammonia-lyase gene family in Isatis indigotica Fort.</title>
        <authorList>
            <person name="Liu Q."/>
            <person name="Chen J."/>
            <person name="Zhou X."/>
            <person name="Di P."/>
            <person name="Xiao Y."/>
            <person name="Xuan H."/>
            <person name="Zhang L."/>
            <person name="Chen W."/>
        </authorList>
    </citation>
    <scope>NUCLEOTIDE SEQUENCE</scope>
    <source>
        <tissue evidence="5">Salivary gland</tissue>
    </source>
</reference>
<name>A0A0K8RBT6_IXORI</name>
<evidence type="ECO:0000256" key="3">
    <source>
        <dbReference type="SAM" id="MobiDB-lite"/>
    </source>
</evidence>
<evidence type="ECO:0000313" key="5">
    <source>
        <dbReference type="EMBL" id="JAA68551.1"/>
    </source>
</evidence>
<accession>A0A0K8RBT6</accession>
<dbReference type="EMBL" id="GADI01005257">
    <property type="protein sequence ID" value="JAA68551.1"/>
    <property type="molecule type" value="mRNA"/>
</dbReference>
<proteinExistence type="evidence at transcript level"/>
<dbReference type="InterPro" id="IPR011694">
    <property type="entry name" value="Ixonnexin-like"/>
</dbReference>
<evidence type="ECO:0000256" key="2">
    <source>
        <dbReference type="ARBA" id="ARBA00022525"/>
    </source>
</evidence>
<feature type="region of interest" description="Disordered" evidence="3">
    <location>
        <begin position="78"/>
        <end position="118"/>
    </location>
</feature>
<dbReference type="CDD" id="cd23501">
    <property type="entry name" value="TSLPI_Salp14_NTD"/>
    <property type="match status" value="1"/>
</dbReference>
<feature type="signal peptide" evidence="4">
    <location>
        <begin position="1"/>
        <end position="21"/>
    </location>
</feature>
<feature type="compositionally biased region" description="Basic and acidic residues" evidence="3">
    <location>
        <begin position="103"/>
        <end position="118"/>
    </location>
</feature>
<evidence type="ECO:0000256" key="1">
    <source>
        <dbReference type="ARBA" id="ARBA00004613"/>
    </source>
</evidence>
<dbReference type="AlphaFoldDB" id="A0A0K8RBT6"/>
<feature type="chain" id="PRO_5005516725" evidence="4">
    <location>
        <begin position="22"/>
        <end position="118"/>
    </location>
</feature>
<dbReference type="GO" id="GO:0005576">
    <property type="term" value="C:extracellular region"/>
    <property type="evidence" value="ECO:0007669"/>
    <property type="project" value="UniProtKB-SubCell"/>
</dbReference>
<protein>
    <submittedName>
        <fullName evidence="5">Putative basic tail protein</fullName>
    </submittedName>
</protein>
<evidence type="ECO:0000256" key="4">
    <source>
        <dbReference type="SAM" id="SignalP"/>
    </source>
</evidence>
<comment type="subcellular location">
    <subcellularLocation>
        <location evidence="1">Secreted</location>
    </subcellularLocation>
</comment>